<evidence type="ECO:0000259" key="10">
    <source>
        <dbReference type="Pfam" id="PF14698"/>
    </source>
</evidence>
<evidence type="ECO:0000256" key="6">
    <source>
        <dbReference type="ARBA" id="ARBA00022605"/>
    </source>
</evidence>
<dbReference type="NCBIfam" id="TIGR00838">
    <property type="entry name" value="argH"/>
    <property type="match status" value="1"/>
</dbReference>
<evidence type="ECO:0000256" key="1">
    <source>
        <dbReference type="ARBA" id="ARBA00000985"/>
    </source>
</evidence>
<dbReference type="Pfam" id="PF00206">
    <property type="entry name" value="Lyase_1"/>
    <property type="match status" value="1"/>
</dbReference>
<dbReference type="InterPro" id="IPR029419">
    <property type="entry name" value="Arg_succ_lyase_C"/>
</dbReference>
<dbReference type="EMBL" id="JPQU01000060">
    <property type="protein sequence ID" value="KFE53360.1"/>
    <property type="molecule type" value="Genomic_DNA"/>
</dbReference>
<dbReference type="InterPro" id="IPR009049">
    <property type="entry name" value="Argininosuccinate_lyase"/>
</dbReference>
<dbReference type="Proteomes" id="UP000028631">
    <property type="component" value="Unassembled WGS sequence"/>
</dbReference>
<evidence type="ECO:0000313" key="12">
    <source>
        <dbReference type="Proteomes" id="UP000028631"/>
    </source>
</evidence>
<dbReference type="OrthoDB" id="9769623at2"/>
<dbReference type="UniPathway" id="UPA00068">
    <property type="reaction ID" value="UER00114"/>
</dbReference>
<keyword evidence="8" id="KW-0963">Cytoplasm</keyword>
<dbReference type="InterPro" id="IPR020557">
    <property type="entry name" value="Fumarate_lyase_CS"/>
</dbReference>
<evidence type="ECO:0000256" key="4">
    <source>
        <dbReference type="ARBA" id="ARBA00012338"/>
    </source>
</evidence>
<name>A0A085VD47_PSESX</name>
<evidence type="ECO:0000256" key="3">
    <source>
        <dbReference type="ARBA" id="ARBA00005552"/>
    </source>
</evidence>
<dbReference type="PANTHER" id="PTHR43814">
    <property type="entry name" value="ARGININOSUCCINATE LYASE"/>
    <property type="match status" value="1"/>
</dbReference>
<comment type="pathway">
    <text evidence="2 8">Amino-acid biosynthesis; L-arginine biosynthesis; L-arginine from L-ornithine and carbamoyl phosphate: step 3/3.</text>
</comment>
<evidence type="ECO:0000256" key="5">
    <source>
        <dbReference type="ARBA" id="ARBA00022571"/>
    </source>
</evidence>
<dbReference type="EC" id="4.3.2.1" evidence="4 8"/>
<reference evidence="11 12" key="1">
    <citation type="submission" date="2014-07" db="EMBL/GenBank/DDBJ databases">
        <title>Draft Genome Sequences of Environmental Pseudomonas syringae strains.</title>
        <authorList>
            <person name="Baltrus D.A."/>
            <person name="Berge O."/>
            <person name="Morris C."/>
        </authorList>
    </citation>
    <scope>NUCLEOTIDE SEQUENCE [LARGE SCALE GENOMIC DNA]</scope>
    <source>
        <strain evidence="11 12">GAW0119</strain>
    </source>
</reference>
<gene>
    <name evidence="8" type="primary">argH</name>
    <name evidence="11" type="ORF">IV01_20210</name>
</gene>
<accession>A0A085VD47</accession>
<comment type="subcellular location">
    <subcellularLocation>
        <location evidence="8">Cytoplasm</location>
    </subcellularLocation>
</comment>
<dbReference type="Gene3D" id="1.10.40.30">
    <property type="entry name" value="Fumarase/aspartase (C-terminal domain)"/>
    <property type="match status" value="1"/>
</dbReference>
<organism evidence="11 12">
    <name type="scientific">Pseudomonas syringae</name>
    <dbReference type="NCBI Taxonomy" id="317"/>
    <lineage>
        <taxon>Bacteria</taxon>
        <taxon>Pseudomonadati</taxon>
        <taxon>Pseudomonadota</taxon>
        <taxon>Gammaproteobacteria</taxon>
        <taxon>Pseudomonadales</taxon>
        <taxon>Pseudomonadaceae</taxon>
        <taxon>Pseudomonas</taxon>
    </lineage>
</organism>
<dbReference type="Pfam" id="PF14698">
    <property type="entry name" value="ASL_C2"/>
    <property type="match status" value="1"/>
</dbReference>
<dbReference type="GO" id="GO:0004056">
    <property type="term" value="F:argininosuccinate lyase activity"/>
    <property type="evidence" value="ECO:0007669"/>
    <property type="project" value="UniProtKB-UniRule"/>
</dbReference>
<dbReference type="SUPFAM" id="SSF48557">
    <property type="entry name" value="L-aspartase-like"/>
    <property type="match status" value="1"/>
</dbReference>
<protein>
    <recommendedName>
        <fullName evidence="4 8">Argininosuccinate lyase</fullName>
        <shortName evidence="8">ASAL</shortName>
        <ecNumber evidence="4 8">4.3.2.1</ecNumber>
    </recommendedName>
    <alternativeName>
        <fullName evidence="8">Arginosuccinase</fullName>
    </alternativeName>
</protein>
<keyword evidence="5 8" id="KW-0055">Arginine biosynthesis</keyword>
<evidence type="ECO:0000256" key="8">
    <source>
        <dbReference type="HAMAP-Rule" id="MF_00006"/>
    </source>
</evidence>
<dbReference type="CDD" id="cd01359">
    <property type="entry name" value="Argininosuccinate_lyase"/>
    <property type="match status" value="1"/>
</dbReference>
<dbReference type="RefSeq" id="WP_032630559.1">
    <property type="nucleotide sequence ID" value="NZ_JPQU01000060.1"/>
</dbReference>
<dbReference type="PATRIC" id="fig|317.175.peg.4214"/>
<evidence type="ECO:0000256" key="2">
    <source>
        <dbReference type="ARBA" id="ARBA00004941"/>
    </source>
</evidence>
<evidence type="ECO:0000259" key="9">
    <source>
        <dbReference type="Pfam" id="PF00206"/>
    </source>
</evidence>
<dbReference type="GO" id="GO:0005829">
    <property type="term" value="C:cytosol"/>
    <property type="evidence" value="ECO:0007669"/>
    <property type="project" value="TreeGrafter"/>
</dbReference>
<comment type="caution">
    <text evidence="11">The sequence shown here is derived from an EMBL/GenBank/DDBJ whole genome shotgun (WGS) entry which is preliminary data.</text>
</comment>
<sequence>MSDATDRLWGARFKTGPAEAMANLSRSPRAYFRLTPYDIAGSKAHANELNRAGLLDADETARIIEALRSIDVDFAAGSIEPIAADEDVHTFIERLLTERLGTLGGKLRAGRSRNDQSANDMRLFLRDQVRVMTLAILELQKALVSQAEQHINTIAPGFTHLQQAQPIVFAHHLMAHAQAIHRDIQRLQDWDKRFNLSPLGAAALAGSAIARDPQRSAAEMGYSGPCENSIDAVASRDHVAEFLFCSSMLGINISRLAEEFCLWTSRQFRWVELDDGYATGSSIMPQKKNPDIAELARGKSGRLIGSLTGILAVLKAQPLSYNRDLSEDKHAILDTLETVHLVLPAFAGMVDTMKVRTDELLRQAPLGFTLATEVADWLAVRGVPFKEAHEITGQLVQLCEENNIGLEELSTQQLADTDVRLTPEVLEALTLEAALAARSGWGGTSPVRVAEQIERFKQQLIAQEKWALDYAGPRG</sequence>
<dbReference type="FunFam" id="1.20.200.10:FF:000015">
    <property type="entry name" value="argininosuccinate lyase isoform X2"/>
    <property type="match status" value="1"/>
</dbReference>
<dbReference type="PRINTS" id="PR00145">
    <property type="entry name" value="ARGSUCLYASE"/>
</dbReference>
<dbReference type="InterPro" id="IPR022761">
    <property type="entry name" value="Fumarate_lyase_N"/>
</dbReference>
<dbReference type="InterPro" id="IPR000362">
    <property type="entry name" value="Fumarate_lyase_fam"/>
</dbReference>
<dbReference type="PRINTS" id="PR00149">
    <property type="entry name" value="FUMRATELYASE"/>
</dbReference>
<dbReference type="PROSITE" id="PS00163">
    <property type="entry name" value="FUMARATE_LYASES"/>
    <property type="match status" value="1"/>
</dbReference>
<feature type="domain" description="Fumarate lyase N-terminal" evidence="9">
    <location>
        <begin position="19"/>
        <end position="305"/>
    </location>
</feature>
<dbReference type="HAMAP" id="MF_00006">
    <property type="entry name" value="Arg_succ_lyase"/>
    <property type="match status" value="1"/>
</dbReference>
<keyword evidence="7 8" id="KW-0456">Lyase</keyword>
<evidence type="ECO:0000256" key="7">
    <source>
        <dbReference type="ARBA" id="ARBA00023239"/>
    </source>
</evidence>
<keyword evidence="12" id="KW-1185">Reference proteome</keyword>
<feature type="domain" description="Argininosuccinate lyase C-terminal" evidence="10">
    <location>
        <begin position="368"/>
        <end position="435"/>
    </location>
</feature>
<dbReference type="FunFam" id="1.10.40.30:FF:000001">
    <property type="entry name" value="Argininosuccinate lyase"/>
    <property type="match status" value="1"/>
</dbReference>
<dbReference type="Gene3D" id="1.10.275.10">
    <property type="entry name" value="Fumarase/aspartase (N-terminal domain)"/>
    <property type="match status" value="1"/>
</dbReference>
<proteinExistence type="inferred from homology"/>
<dbReference type="InterPro" id="IPR008948">
    <property type="entry name" value="L-Aspartase-like"/>
</dbReference>
<dbReference type="GO" id="GO:0042450">
    <property type="term" value="P:L-arginine biosynthetic process via ornithine"/>
    <property type="evidence" value="ECO:0007669"/>
    <property type="project" value="UniProtKB-UniRule"/>
</dbReference>
<comment type="similarity">
    <text evidence="3">In the N-terminal section; belongs to the lyase 1 family. Argininosuccinate lyase subfamily.</text>
</comment>
<comment type="similarity">
    <text evidence="8">Belongs to the lyase 1 family. Argininosuccinate lyase subfamily.</text>
</comment>
<comment type="catalytic activity">
    <reaction evidence="1 8">
        <text>2-(N(omega)-L-arginino)succinate = fumarate + L-arginine</text>
        <dbReference type="Rhea" id="RHEA:24020"/>
        <dbReference type="ChEBI" id="CHEBI:29806"/>
        <dbReference type="ChEBI" id="CHEBI:32682"/>
        <dbReference type="ChEBI" id="CHEBI:57472"/>
        <dbReference type="EC" id="4.3.2.1"/>
    </reaction>
</comment>
<keyword evidence="6 8" id="KW-0028">Amino-acid biosynthesis</keyword>
<dbReference type="AlphaFoldDB" id="A0A085VD47"/>
<dbReference type="PANTHER" id="PTHR43814:SF1">
    <property type="entry name" value="ARGININOSUCCINATE LYASE"/>
    <property type="match status" value="1"/>
</dbReference>
<dbReference type="Gene3D" id="1.20.200.10">
    <property type="entry name" value="Fumarase/aspartase (Central domain)"/>
    <property type="match status" value="1"/>
</dbReference>
<dbReference type="InterPro" id="IPR024083">
    <property type="entry name" value="Fumarase/histidase_N"/>
</dbReference>
<evidence type="ECO:0000313" key="11">
    <source>
        <dbReference type="EMBL" id="KFE53360.1"/>
    </source>
</evidence>